<dbReference type="EMBL" id="JAAMPA010000002">
    <property type="protein sequence ID" value="NIH68746.1"/>
    <property type="molecule type" value="Genomic_DNA"/>
</dbReference>
<accession>A0A846LMB3</accession>
<dbReference type="InterPro" id="IPR015402">
    <property type="entry name" value="DUF1980"/>
</dbReference>
<evidence type="ECO:0000313" key="4">
    <source>
        <dbReference type="EMBL" id="NIH68746.1"/>
    </source>
</evidence>
<evidence type="ECO:0000259" key="2">
    <source>
        <dbReference type="Pfam" id="PF21537"/>
    </source>
</evidence>
<dbReference type="EMBL" id="BMMI01000002">
    <property type="protein sequence ID" value="GGL59756.1"/>
    <property type="molecule type" value="Genomic_DNA"/>
</dbReference>
<keyword evidence="1" id="KW-0812">Transmembrane</keyword>
<evidence type="ECO:0000313" key="3">
    <source>
        <dbReference type="EMBL" id="GGL59756.1"/>
    </source>
</evidence>
<organism evidence="4 5">
    <name type="scientific">Modestobacter marinus</name>
    <dbReference type="NCBI Taxonomy" id="477641"/>
    <lineage>
        <taxon>Bacteria</taxon>
        <taxon>Bacillati</taxon>
        <taxon>Actinomycetota</taxon>
        <taxon>Actinomycetes</taxon>
        <taxon>Geodermatophilales</taxon>
        <taxon>Geodermatophilaceae</taxon>
        <taxon>Modestobacter</taxon>
    </lineage>
</organism>
<dbReference type="NCBIfam" id="TIGR03943">
    <property type="entry name" value="TIGR03943 family putative permease subunit"/>
    <property type="match status" value="1"/>
</dbReference>
<evidence type="ECO:0000313" key="6">
    <source>
        <dbReference type="Proteomes" id="UP000648663"/>
    </source>
</evidence>
<sequence length="236" mass="24580">MSSRPDRTTQHVLLLLLGVVVLFVAGSDRYLDYVRAGFRPLLLGAGVVVVLLAVAGLRRPRGGVEHDHPGPAVGWLLAAPVAVVLVVAPPALGSYSAGRQSAAPVAVPAQPSSAGIGADDPGSDHRTMTLFSYHVWSLAPDTSALEGRRVRLVGFVSPRAAGGWYVTRFDINCCAADATALRVAVPDGPAAFEPDQWVEVVGTHVPPQVDPAVGYPEPTIDATSVAAVEAPAEPYE</sequence>
<protein>
    <submittedName>
        <fullName evidence="3">Membrane protein</fullName>
    </submittedName>
    <submittedName>
        <fullName evidence="4">Putative repeat protein (TIGR03943 family)</fullName>
    </submittedName>
</protein>
<dbReference type="Proteomes" id="UP000648663">
    <property type="component" value="Unassembled WGS sequence"/>
</dbReference>
<evidence type="ECO:0000313" key="5">
    <source>
        <dbReference type="Proteomes" id="UP000552836"/>
    </source>
</evidence>
<keyword evidence="1" id="KW-1133">Transmembrane helix</keyword>
<dbReference type="Pfam" id="PF21537">
    <property type="entry name" value="DUF1980_C"/>
    <property type="match status" value="1"/>
</dbReference>
<dbReference type="AlphaFoldDB" id="A0A846LMB3"/>
<dbReference type="RefSeq" id="WP_166756374.1">
    <property type="nucleotide sequence ID" value="NZ_BAABJU010000003.1"/>
</dbReference>
<proteinExistence type="predicted"/>
<reference evidence="4 5" key="3">
    <citation type="submission" date="2020-02" db="EMBL/GenBank/DDBJ databases">
        <title>Sequencing the genomes of 1000 actinobacteria strains.</title>
        <authorList>
            <person name="Klenk H.-P."/>
        </authorList>
    </citation>
    <scope>NUCLEOTIDE SEQUENCE [LARGE SCALE GENOMIC DNA]</scope>
    <source>
        <strain evidence="4 5">DSM 45201</strain>
    </source>
</reference>
<reference evidence="3" key="4">
    <citation type="submission" date="2024-05" db="EMBL/GenBank/DDBJ databases">
        <authorList>
            <person name="Sun Q."/>
            <person name="Zhou Y."/>
        </authorList>
    </citation>
    <scope>NUCLEOTIDE SEQUENCE</scope>
    <source>
        <strain evidence="3">CGMCC 4.5581</strain>
    </source>
</reference>
<comment type="caution">
    <text evidence="4">The sequence shown here is derived from an EMBL/GenBank/DDBJ whole genome shotgun (WGS) entry which is preliminary data.</text>
</comment>
<keyword evidence="6" id="KW-1185">Reference proteome</keyword>
<dbReference type="InterPro" id="IPR048447">
    <property type="entry name" value="DUF1980_C"/>
</dbReference>
<dbReference type="Proteomes" id="UP000552836">
    <property type="component" value="Unassembled WGS sequence"/>
</dbReference>
<evidence type="ECO:0000256" key="1">
    <source>
        <dbReference type="SAM" id="Phobius"/>
    </source>
</evidence>
<feature type="domain" description="DUF1980" evidence="2">
    <location>
        <begin position="142"/>
        <end position="235"/>
    </location>
</feature>
<reference evidence="6" key="2">
    <citation type="journal article" date="2019" name="Int. J. Syst. Evol. Microbiol.">
        <title>The Global Catalogue of Microorganisms (GCM) 10K type strain sequencing project: providing services to taxonomists for standard genome sequencing and annotation.</title>
        <authorList>
            <consortium name="The Broad Institute Genomics Platform"/>
            <consortium name="The Broad Institute Genome Sequencing Center for Infectious Disease"/>
            <person name="Wu L."/>
            <person name="Ma J."/>
        </authorList>
    </citation>
    <scope>NUCLEOTIDE SEQUENCE [LARGE SCALE GENOMIC DNA]</scope>
    <source>
        <strain evidence="6">CGMCC 4.5581</strain>
    </source>
</reference>
<feature type="transmembrane region" description="Helical" evidence="1">
    <location>
        <begin position="37"/>
        <end position="57"/>
    </location>
</feature>
<reference evidence="3" key="1">
    <citation type="journal article" date="2014" name="Int. J. Syst. Evol. Microbiol.">
        <title>Complete genome of a new Firmicutes species belonging to the dominant human colonic microbiota ('Ruminococcus bicirculans') reveals two chromosomes and a selective capacity to utilize plant glucans.</title>
        <authorList>
            <consortium name="NISC Comparative Sequencing Program"/>
            <person name="Wegmann U."/>
            <person name="Louis P."/>
            <person name="Goesmann A."/>
            <person name="Henrissat B."/>
            <person name="Duncan S.H."/>
            <person name="Flint H.J."/>
        </authorList>
    </citation>
    <scope>NUCLEOTIDE SEQUENCE</scope>
    <source>
        <strain evidence="3">CGMCC 4.5581</strain>
    </source>
</reference>
<name>A0A846LMB3_9ACTN</name>
<keyword evidence="1" id="KW-0472">Membrane</keyword>
<gene>
    <name evidence="3" type="primary">ycgQ</name>
    <name evidence="4" type="ORF">FB380_003234</name>
    <name evidence="3" type="ORF">GCM10011589_14670</name>
</gene>
<feature type="transmembrane region" description="Helical" evidence="1">
    <location>
        <begin position="69"/>
        <end position="92"/>
    </location>
</feature>